<keyword evidence="4" id="KW-0732">Signal</keyword>
<keyword evidence="1" id="KW-0646">Protease inhibitor</keyword>
<dbReference type="CDD" id="cd00104">
    <property type="entry name" value="KAZAL_FS"/>
    <property type="match status" value="2"/>
</dbReference>
<protein>
    <submittedName>
        <fullName evidence="6">AGRN protein</fullName>
    </submittedName>
</protein>
<dbReference type="InterPro" id="IPR002350">
    <property type="entry name" value="Kazal_dom"/>
</dbReference>
<proteinExistence type="predicted"/>
<sequence>MAFSQVIVLAFLVAGCQAKSLVARQGLLDPYGCLMACPLEFKPVCGSDGITYSSPCHLDEAACQLAEHLSNRPNYEPLTMVDAAPCGKRNHKRQFDSDCPMYCPEYYSPVCGSNGQTYSNICFLNSAACVSAANDANAKPIVLWHPGGCNADGSVMEFPLLS</sequence>
<dbReference type="SUPFAM" id="SSF100895">
    <property type="entry name" value="Kazal-type serine protease inhibitors"/>
    <property type="match status" value="2"/>
</dbReference>
<dbReference type="SMART" id="SM00280">
    <property type="entry name" value="KAZAL"/>
    <property type="match status" value="2"/>
</dbReference>
<accession>A0A8J9Z5M6</accession>
<dbReference type="PANTHER" id="PTHR10913:SF45">
    <property type="entry name" value="FOLLISTATIN, ISOFORM A-RELATED"/>
    <property type="match status" value="1"/>
</dbReference>
<feature type="chain" id="PRO_5035454044" evidence="4">
    <location>
        <begin position="19"/>
        <end position="162"/>
    </location>
</feature>
<feature type="domain" description="Kazal-like" evidence="5">
    <location>
        <begin position="27"/>
        <end position="76"/>
    </location>
</feature>
<evidence type="ECO:0000259" key="5">
    <source>
        <dbReference type="PROSITE" id="PS51465"/>
    </source>
</evidence>
<dbReference type="AlphaFoldDB" id="A0A8J9Z5M6"/>
<evidence type="ECO:0000313" key="7">
    <source>
        <dbReference type="Proteomes" id="UP000838412"/>
    </source>
</evidence>
<evidence type="ECO:0000256" key="1">
    <source>
        <dbReference type="ARBA" id="ARBA00022690"/>
    </source>
</evidence>
<dbReference type="PANTHER" id="PTHR10913">
    <property type="entry name" value="FOLLISTATIN-RELATED"/>
    <property type="match status" value="1"/>
</dbReference>
<dbReference type="PROSITE" id="PS51465">
    <property type="entry name" value="KAZAL_2"/>
    <property type="match status" value="2"/>
</dbReference>
<evidence type="ECO:0000256" key="4">
    <source>
        <dbReference type="SAM" id="SignalP"/>
    </source>
</evidence>
<dbReference type="EMBL" id="OV696701">
    <property type="protein sequence ID" value="CAH1247771.1"/>
    <property type="molecule type" value="Genomic_DNA"/>
</dbReference>
<gene>
    <name evidence="6" type="primary">AGRN</name>
    <name evidence="6" type="ORF">BLAG_LOCUS9343</name>
</gene>
<evidence type="ECO:0000256" key="2">
    <source>
        <dbReference type="ARBA" id="ARBA00022900"/>
    </source>
</evidence>
<dbReference type="GO" id="GO:0005576">
    <property type="term" value="C:extracellular region"/>
    <property type="evidence" value="ECO:0007669"/>
    <property type="project" value="TreeGrafter"/>
</dbReference>
<dbReference type="InterPro" id="IPR050653">
    <property type="entry name" value="Prot_Inhib_GrowthFact_Antg"/>
</dbReference>
<evidence type="ECO:0000256" key="3">
    <source>
        <dbReference type="ARBA" id="ARBA00023157"/>
    </source>
</evidence>
<evidence type="ECO:0000313" key="6">
    <source>
        <dbReference type="EMBL" id="CAH1247771.1"/>
    </source>
</evidence>
<dbReference type="InterPro" id="IPR036058">
    <property type="entry name" value="Kazal_dom_sf"/>
</dbReference>
<keyword evidence="2" id="KW-0722">Serine protease inhibitor</keyword>
<keyword evidence="7" id="KW-1185">Reference proteome</keyword>
<feature type="signal peptide" evidence="4">
    <location>
        <begin position="1"/>
        <end position="18"/>
    </location>
</feature>
<dbReference type="Pfam" id="PF07648">
    <property type="entry name" value="Kazal_2"/>
    <property type="match status" value="2"/>
</dbReference>
<dbReference type="GO" id="GO:0030154">
    <property type="term" value="P:cell differentiation"/>
    <property type="evidence" value="ECO:0007669"/>
    <property type="project" value="TreeGrafter"/>
</dbReference>
<reference evidence="6" key="1">
    <citation type="submission" date="2022-01" db="EMBL/GenBank/DDBJ databases">
        <authorList>
            <person name="Braso-Vives M."/>
        </authorList>
    </citation>
    <scope>NUCLEOTIDE SEQUENCE</scope>
</reference>
<feature type="domain" description="Kazal-like" evidence="5">
    <location>
        <begin position="93"/>
        <end position="151"/>
    </location>
</feature>
<name>A0A8J9Z5M6_BRALA</name>
<dbReference type="OrthoDB" id="126772at2759"/>
<dbReference type="Proteomes" id="UP000838412">
    <property type="component" value="Chromosome 16"/>
</dbReference>
<keyword evidence="3" id="KW-1015">Disulfide bond</keyword>
<dbReference type="Gene3D" id="3.30.60.30">
    <property type="match status" value="2"/>
</dbReference>
<organism evidence="6 7">
    <name type="scientific">Branchiostoma lanceolatum</name>
    <name type="common">Common lancelet</name>
    <name type="synonym">Amphioxus lanceolatum</name>
    <dbReference type="NCBI Taxonomy" id="7740"/>
    <lineage>
        <taxon>Eukaryota</taxon>
        <taxon>Metazoa</taxon>
        <taxon>Chordata</taxon>
        <taxon>Cephalochordata</taxon>
        <taxon>Leptocardii</taxon>
        <taxon>Amphioxiformes</taxon>
        <taxon>Branchiostomatidae</taxon>
        <taxon>Branchiostoma</taxon>
    </lineage>
</organism>